<organism evidence="4 5">
    <name type="scientific">Peredibacter starrii</name>
    <dbReference type="NCBI Taxonomy" id="28202"/>
    <lineage>
        <taxon>Bacteria</taxon>
        <taxon>Pseudomonadati</taxon>
        <taxon>Bdellovibrionota</taxon>
        <taxon>Bacteriovoracia</taxon>
        <taxon>Bacteriovoracales</taxon>
        <taxon>Bacteriovoracaceae</taxon>
        <taxon>Peredibacter</taxon>
    </lineage>
</organism>
<feature type="domain" description="Response regulatory" evidence="3">
    <location>
        <begin position="3"/>
        <end position="119"/>
    </location>
</feature>
<sequence length="119" mass="13741">MNTILIIEDEILIQQSLKKLFERRGLKVDVSASGKIAIDLILNNHYDRIICDLMLQDISGFDVIEESKKKFSPEEISQKFVIMTAYNSPQVLSRANAYQCRLLNKPFDDLEQAMRTMTE</sequence>
<dbReference type="InterPro" id="IPR050595">
    <property type="entry name" value="Bact_response_regulator"/>
</dbReference>
<dbReference type="InterPro" id="IPR001789">
    <property type="entry name" value="Sig_transdc_resp-reg_receiver"/>
</dbReference>
<dbReference type="RefSeq" id="WP_321396091.1">
    <property type="nucleotide sequence ID" value="NZ_CP139487.1"/>
</dbReference>
<dbReference type="EMBL" id="CP139487">
    <property type="protein sequence ID" value="WPU65501.1"/>
    <property type="molecule type" value="Genomic_DNA"/>
</dbReference>
<dbReference type="SUPFAM" id="SSF52172">
    <property type="entry name" value="CheY-like"/>
    <property type="match status" value="1"/>
</dbReference>
<keyword evidence="5" id="KW-1185">Reference proteome</keyword>
<name>A0AAX4HQK2_9BACT</name>
<dbReference type="PROSITE" id="PS50110">
    <property type="entry name" value="RESPONSE_REGULATORY"/>
    <property type="match status" value="1"/>
</dbReference>
<evidence type="ECO:0000256" key="2">
    <source>
        <dbReference type="PROSITE-ProRule" id="PRU00169"/>
    </source>
</evidence>
<dbReference type="PANTHER" id="PTHR44591:SF3">
    <property type="entry name" value="RESPONSE REGULATORY DOMAIN-CONTAINING PROTEIN"/>
    <property type="match status" value="1"/>
</dbReference>
<reference evidence="4 5" key="1">
    <citation type="submission" date="2023-11" db="EMBL/GenBank/DDBJ databases">
        <title>Peredibacter starrii A3.12.</title>
        <authorList>
            <person name="Mitchell R.J."/>
        </authorList>
    </citation>
    <scope>NUCLEOTIDE SEQUENCE [LARGE SCALE GENOMIC DNA]</scope>
    <source>
        <strain evidence="4 5">A3.12</strain>
    </source>
</reference>
<dbReference type="GO" id="GO:0000160">
    <property type="term" value="P:phosphorelay signal transduction system"/>
    <property type="evidence" value="ECO:0007669"/>
    <property type="project" value="InterPro"/>
</dbReference>
<dbReference type="InterPro" id="IPR011006">
    <property type="entry name" value="CheY-like_superfamily"/>
</dbReference>
<gene>
    <name evidence="4" type="ORF">SOO65_01950</name>
</gene>
<evidence type="ECO:0000313" key="5">
    <source>
        <dbReference type="Proteomes" id="UP001324634"/>
    </source>
</evidence>
<dbReference type="Pfam" id="PF00072">
    <property type="entry name" value="Response_reg"/>
    <property type="match status" value="1"/>
</dbReference>
<keyword evidence="1 2" id="KW-0597">Phosphoprotein</keyword>
<protein>
    <submittedName>
        <fullName evidence="4">Response regulator</fullName>
    </submittedName>
</protein>
<dbReference type="CDD" id="cd00156">
    <property type="entry name" value="REC"/>
    <property type="match status" value="1"/>
</dbReference>
<dbReference type="AlphaFoldDB" id="A0AAX4HQK2"/>
<evidence type="ECO:0000256" key="1">
    <source>
        <dbReference type="ARBA" id="ARBA00022553"/>
    </source>
</evidence>
<dbReference type="Gene3D" id="3.40.50.2300">
    <property type="match status" value="1"/>
</dbReference>
<proteinExistence type="predicted"/>
<evidence type="ECO:0000313" key="4">
    <source>
        <dbReference type="EMBL" id="WPU65501.1"/>
    </source>
</evidence>
<accession>A0AAX4HQK2</accession>
<dbReference type="KEGG" id="psti:SOO65_01950"/>
<dbReference type="Proteomes" id="UP001324634">
    <property type="component" value="Chromosome"/>
</dbReference>
<evidence type="ECO:0000259" key="3">
    <source>
        <dbReference type="PROSITE" id="PS50110"/>
    </source>
</evidence>
<dbReference type="SMART" id="SM00448">
    <property type="entry name" value="REC"/>
    <property type="match status" value="1"/>
</dbReference>
<feature type="modified residue" description="4-aspartylphosphate" evidence="2">
    <location>
        <position position="52"/>
    </location>
</feature>
<dbReference type="PANTHER" id="PTHR44591">
    <property type="entry name" value="STRESS RESPONSE REGULATOR PROTEIN 1"/>
    <property type="match status" value="1"/>
</dbReference>